<evidence type="ECO:0000313" key="1">
    <source>
        <dbReference type="EMBL" id="WOL08705.1"/>
    </source>
</evidence>
<protein>
    <submittedName>
        <fullName evidence="1">Uncharacterized protein</fullName>
    </submittedName>
</protein>
<keyword evidence="2" id="KW-1185">Reference proteome</keyword>
<gene>
    <name evidence="1" type="ORF">Cni_G17458</name>
</gene>
<organism evidence="1 2">
    <name type="scientific">Canna indica</name>
    <name type="common">Indian-shot</name>
    <dbReference type="NCBI Taxonomy" id="4628"/>
    <lineage>
        <taxon>Eukaryota</taxon>
        <taxon>Viridiplantae</taxon>
        <taxon>Streptophyta</taxon>
        <taxon>Embryophyta</taxon>
        <taxon>Tracheophyta</taxon>
        <taxon>Spermatophyta</taxon>
        <taxon>Magnoliopsida</taxon>
        <taxon>Liliopsida</taxon>
        <taxon>Zingiberales</taxon>
        <taxon>Cannaceae</taxon>
        <taxon>Canna</taxon>
    </lineage>
</organism>
<dbReference type="EMBL" id="CP136894">
    <property type="protein sequence ID" value="WOL08705.1"/>
    <property type="molecule type" value="Genomic_DNA"/>
</dbReference>
<proteinExistence type="predicted"/>
<evidence type="ECO:0000313" key="2">
    <source>
        <dbReference type="Proteomes" id="UP001327560"/>
    </source>
</evidence>
<sequence length="194" mass="21982">MPPPLRQPELGQHRLQLRRRDEPIPVLVEHPERLSHVLLHLVPRIRIHIHLVRSVEEGVAQGRVEDLEVFKAEDFAPRRLHQLALPFPLLLHFRSQMVDPRSQDSRMGLVALLHELNATRSDLFGSKTLAVTNSLLQTLLTEVSCAREDDVAAVDELSRELKLAVGPHKLPLGFTSNLDTDELYPALNAACFKF</sequence>
<dbReference type="Proteomes" id="UP001327560">
    <property type="component" value="Chromosome 5"/>
</dbReference>
<name>A0AAQ3KJ92_9LILI</name>
<reference evidence="1 2" key="1">
    <citation type="submission" date="2023-10" db="EMBL/GenBank/DDBJ databases">
        <title>Chromosome-scale genome assembly provides insights into flower coloration mechanisms of Canna indica.</title>
        <authorList>
            <person name="Li C."/>
        </authorList>
    </citation>
    <scope>NUCLEOTIDE SEQUENCE [LARGE SCALE GENOMIC DNA]</scope>
    <source>
        <tissue evidence="1">Flower</tissue>
    </source>
</reference>
<accession>A0AAQ3KJ92</accession>
<dbReference type="AlphaFoldDB" id="A0AAQ3KJ92"/>